<evidence type="ECO:0000313" key="3">
    <source>
        <dbReference type="EMBL" id="RKP56268.1"/>
    </source>
</evidence>
<feature type="domain" description="Integrase catalytic" evidence="1">
    <location>
        <begin position="39"/>
        <end position="128"/>
    </location>
</feature>
<dbReference type="InterPro" id="IPR050900">
    <property type="entry name" value="Transposase_IS3/IS150/IS904"/>
</dbReference>
<reference evidence="3 4" key="1">
    <citation type="submission" date="2018-10" db="EMBL/GenBank/DDBJ databases">
        <title>Cohnella sp. M2MS4P-1, whole genome shotgun sequence.</title>
        <authorList>
            <person name="Tuo L."/>
        </authorList>
    </citation>
    <scope>NUCLEOTIDE SEQUENCE [LARGE SCALE GENOMIC DNA]</scope>
    <source>
        <strain evidence="3 4">M2MS4P-1</strain>
    </source>
</reference>
<dbReference type="EMBL" id="RBZM01000003">
    <property type="protein sequence ID" value="RKP56268.1"/>
    <property type="molecule type" value="Genomic_DNA"/>
</dbReference>
<dbReference type="PANTHER" id="PTHR46889:SF4">
    <property type="entry name" value="TRANSPOSASE INSO FOR INSERTION SEQUENCE ELEMENT IS911B-RELATED"/>
    <property type="match status" value="1"/>
</dbReference>
<organism evidence="3 4">
    <name type="scientific">Cohnella endophytica</name>
    <dbReference type="NCBI Taxonomy" id="2419778"/>
    <lineage>
        <taxon>Bacteria</taxon>
        <taxon>Bacillati</taxon>
        <taxon>Bacillota</taxon>
        <taxon>Bacilli</taxon>
        <taxon>Bacillales</taxon>
        <taxon>Paenibacillaceae</taxon>
        <taxon>Cohnella</taxon>
    </lineage>
</organism>
<evidence type="ECO:0000259" key="2">
    <source>
        <dbReference type="Pfam" id="PF13333"/>
    </source>
</evidence>
<gene>
    <name evidence="3" type="ORF">D7Z26_06435</name>
</gene>
<comment type="caution">
    <text evidence="3">The sequence shown here is derived from an EMBL/GenBank/DDBJ whole genome shotgun (WGS) entry which is preliminary data.</text>
</comment>
<dbReference type="InterPro" id="IPR036397">
    <property type="entry name" value="RNaseH_sf"/>
</dbReference>
<dbReference type="Pfam" id="PF00665">
    <property type="entry name" value="rve"/>
    <property type="match status" value="1"/>
</dbReference>
<feature type="domain" description="Integrase catalytic" evidence="2">
    <location>
        <begin position="131"/>
        <end position="179"/>
    </location>
</feature>
<dbReference type="InterPro" id="IPR001584">
    <property type="entry name" value="Integrase_cat-core"/>
</dbReference>
<dbReference type="PANTHER" id="PTHR46889">
    <property type="entry name" value="TRANSPOSASE INSF FOR INSERTION SEQUENCE IS3B-RELATED"/>
    <property type="match status" value="1"/>
</dbReference>
<dbReference type="InterPro" id="IPR012337">
    <property type="entry name" value="RNaseH-like_sf"/>
</dbReference>
<name>A0A494Y7H3_9BACL</name>
<dbReference type="Pfam" id="PF13333">
    <property type="entry name" value="rve_2"/>
    <property type="match status" value="1"/>
</dbReference>
<accession>A0A494Y7H3</accession>
<dbReference type="Proteomes" id="UP000282076">
    <property type="component" value="Unassembled WGS sequence"/>
</dbReference>
<dbReference type="Gene3D" id="3.30.420.10">
    <property type="entry name" value="Ribonuclease H-like superfamily/Ribonuclease H"/>
    <property type="match status" value="1"/>
</dbReference>
<sequence length="181" mass="21273">MRELAIRSVIRKKRQFADRKPSVTFHVLNRQFTSEASLKKFVTDITYVRTGHDFVYLSVILDLHNNEVVAWVVSALNDLDLVLNTVKKLIANEAVLHSDQGFQYTTKKYSNLLEEQRLRGSHSRRGNCYDLKTEKFYIKRPNNEEQARSQIAEYITFYNHELFQKKLSDLSPVKYREKTAV</sequence>
<evidence type="ECO:0000259" key="1">
    <source>
        <dbReference type="Pfam" id="PF00665"/>
    </source>
</evidence>
<evidence type="ECO:0000313" key="4">
    <source>
        <dbReference type="Proteomes" id="UP000282076"/>
    </source>
</evidence>
<dbReference type="GO" id="GO:0015074">
    <property type="term" value="P:DNA integration"/>
    <property type="evidence" value="ECO:0007669"/>
    <property type="project" value="InterPro"/>
</dbReference>
<proteinExistence type="predicted"/>
<keyword evidence="4" id="KW-1185">Reference proteome</keyword>
<dbReference type="SUPFAM" id="SSF53098">
    <property type="entry name" value="Ribonuclease H-like"/>
    <property type="match status" value="1"/>
</dbReference>
<protein>
    <recommendedName>
        <fullName evidence="1 2">Integrase catalytic domain-containing protein</fullName>
    </recommendedName>
</protein>
<dbReference type="GO" id="GO:0003676">
    <property type="term" value="F:nucleic acid binding"/>
    <property type="evidence" value="ECO:0007669"/>
    <property type="project" value="InterPro"/>
</dbReference>
<dbReference type="AlphaFoldDB" id="A0A494Y7H3"/>